<dbReference type="Proteomes" id="UP000489600">
    <property type="component" value="Unassembled WGS sequence"/>
</dbReference>
<dbReference type="EMBL" id="CABITT030000004">
    <property type="protein sequence ID" value="VVB00394.1"/>
    <property type="molecule type" value="Genomic_DNA"/>
</dbReference>
<name>A0A565BFG6_9BRAS</name>
<protein>
    <submittedName>
        <fullName evidence="1">Uncharacterized protein</fullName>
    </submittedName>
</protein>
<accession>A0A565BFG6</accession>
<proteinExistence type="predicted"/>
<comment type="caution">
    <text evidence="1">The sequence shown here is derived from an EMBL/GenBank/DDBJ whole genome shotgun (WGS) entry which is preliminary data.</text>
</comment>
<dbReference type="OrthoDB" id="167398at2759"/>
<evidence type="ECO:0000313" key="1">
    <source>
        <dbReference type="EMBL" id="VVB00394.1"/>
    </source>
</evidence>
<keyword evidence="2" id="KW-1185">Reference proteome</keyword>
<sequence>MSKDLVFQQGDCILGKRSCTLRDQTSWHGFKYKSGMYMSRFAKSCEPPQSAAKPEPNSLMKMETRAAGVNPHIEKSSLINEY</sequence>
<dbReference type="AlphaFoldDB" id="A0A565BFG6"/>
<organism evidence="1 2">
    <name type="scientific">Arabis nemorensis</name>
    <dbReference type="NCBI Taxonomy" id="586526"/>
    <lineage>
        <taxon>Eukaryota</taxon>
        <taxon>Viridiplantae</taxon>
        <taxon>Streptophyta</taxon>
        <taxon>Embryophyta</taxon>
        <taxon>Tracheophyta</taxon>
        <taxon>Spermatophyta</taxon>
        <taxon>Magnoliopsida</taxon>
        <taxon>eudicotyledons</taxon>
        <taxon>Gunneridae</taxon>
        <taxon>Pentapetalae</taxon>
        <taxon>rosids</taxon>
        <taxon>malvids</taxon>
        <taxon>Brassicales</taxon>
        <taxon>Brassicaceae</taxon>
        <taxon>Arabideae</taxon>
        <taxon>Arabis</taxon>
    </lineage>
</organism>
<evidence type="ECO:0000313" key="2">
    <source>
        <dbReference type="Proteomes" id="UP000489600"/>
    </source>
</evidence>
<reference evidence="1" key="1">
    <citation type="submission" date="2019-07" db="EMBL/GenBank/DDBJ databases">
        <authorList>
            <person name="Dittberner H."/>
        </authorList>
    </citation>
    <scope>NUCLEOTIDE SEQUENCE [LARGE SCALE GENOMIC DNA]</scope>
</reference>
<gene>
    <name evidence="1" type="ORF">ANE_LOCUS10838</name>
</gene>